<comment type="subcellular location">
    <subcellularLocation>
        <location evidence="6">Cytoplasm</location>
    </subcellularLocation>
</comment>
<evidence type="ECO:0000313" key="10">
    <source>
        <dbReference type="Proteomes" id="UP000238949"/>
    </source>
</evidence>
<dbReference type="InterPro" id="IPR013675">
    <property type="entry name" value="Mtase_sm_N"/>
</dbReference>
<evidence type="ECO:0000256" key="1">
    <source>
        <dbReference type="ARBA" id="ARBA00022490"/>
    </source>
</evidence>
<dbReference type="InterPro" id="IPR023543">
    <property type="entry name" value="rRNA_ssu_MeTfrase_C"/>
</dbReference>
<keyword evidence="1 6" id="KW-0963">Cytoplasm</keyword>
<evidence type="ECO:0000256" key="6">
    <source>
        <dbReference type="HAMAP-Rule" id="MF_01862"/>
    </source>
</evidence>
<dbReference type="InterPro" id="IPR029063">
    <property type="entry name" value="SAM-dependent_MTases_sf"/>
</dbReference>
<evidence type="ECO:0000256" key="5">
    <source>
        <dbReference type="ARBA" id="ARBA00022691"/>
    </source>
</evidence>
<keyword evidence="3 6" id="KW-0489">Methyltransferase</keyword>
<feature type="domain" description="Methyltransferase small" evidence="7">
    <location>
        <begin position="192"/>
        <end position="358"/>
    </location>
</feature>
<evidence type="ECO:0000259" key="7">
    <source>
        <dbReference type="Pfam" id="PF05175"/>
    </source>
</evidence>
<dbReference type="SUPFAM" id="SSF53335">
    <property type="entry name" value="S-adenosyl-L-methionine-dependent methyltransferases"/>
    <property type="match status" value="1"/>
</dbReference>
<accession>A0A2S9VDK4</accession>
<sequence>MSLSPQSQLILRNEEQFEQGNWLIINPDDAALFSALSDVKLTVLHQYYDVFKQCARRNDAARFDSRDLISNNANFALTATSGNHTHTFAPAVGDVAAITDVLIFMPKAKAHLAMLMAMAAALVGEGNRVHVIGENRGGIKSAGKTIQSYGDVDKIDSARHCSWLTCHLNQAPAPFTLNDYMSRDTYNRNGIEWTVCSLPGVFSHRELDAGTAMLLDKLPTSLSGKVLDFACGAGVIASYLLSAGSKASVELLDVSALALWCSAHTLHENHQQGIIIATDTLQGVSAKYQTVVTNPPFHTGVKTDYRISREFIQATRQHLQPKGKLYLVANRFLPYAELLAEQFSSPSVLTQDNRFSVYFAQS</sequence>
<dbReference type="InterPro" id="IPR007848">
    <property type="entry name" value="Small_mtfrase_dom"/>
</dbReference>
<dbReference type="GO" id="GO:0003676">
    <property type="term" value="F:nucleic acid binding"/>
    <property type="evidence" value="ECO:0007669"/>
    <property type="project" value="InterPro"/>
</dbReference>
<dbReference type="Pfam" id="PF08468">
    <property type="entry name" value="MTS_N"/>
    <property type="match status" value="1"/>
</dbReference>
<evidence type="ECO:0000313" key="9">
    <source>
        <dbReference type="EMBL" id="PRO74537.1"/>
    </source>
</evidence>
<dbReference type="Proteomes" id="UP000238949">
    <property type="component" value="Unassembled WGS sequence"/>
</dbReference>
<dbReference type="InterPro" id="IPR046977">
    <property type="entry name" value="RsmC/RlmG"/>
</dbReference>
<dbReference type="RefSeq" id="WP_105933690.1">
    <property type="nucleotide sequence ID" value="NZ_PVNP01000047.1"/>
</dbReference>
<comment type="function">
    <text evidence="6">Specifically methylates the guanine in position 1207 of 16S rRNA in the 30S particle.</text>
</comment>
<keyword evidence="5 6" id="KW-0949">S-adenosyl-L-methionine</keyword>
<evidence type="ECO:0000256" key="4">
    <source>
        <dbReference type="ARBA" id="ARBA00022679"/>
    </source>
</evidence>
<name>A0A2S9VDK4_9ALTE</name>
<dbReference type="EC" id="2.1.1.172" evidence="6"/>
<comment type="catalytic activity">
    <reaction evidence="6">
        <text>guanosine(1207) in 16S rRNA + S-adenosyl-L-methionine = N(2)-methylguanosine(1207) in 16S rRNA + S-adenosyl-L-homocysteine + H(+)</text>
        <dbReference type="Rhea" id="RHEA:42736"/>
        <dbReference type="Rhea" id="RHEA-COMP:10213"/>
        <dbReference type="Rhea" id="RHEA-COMP:10214"/>
        <dbReference type="ChEBI" id="CHEBI:15378"/>
        <dbReference type="ChEBI" id="CHEBI:57856"/>
        <dbReference type="ChEBI" id="CHEBI:59789"/>
        <dbReference type="ChEBI" id="CHEBI:74269"/>
        <dbReference type="ChEBI" id="CHEBI:74481"/>
        <dbReference type="EC" id="2.1.1.172"/>
    </reaction>
</comment>
<dbReference type="AlphaFoldDB" id="A0A2S9VDK4"/>
<organism evidence="9 10">
    <name type="scientific">Alteromonas alba</name>
    <dbReference type="NCBI Taxonomy" id="2079529"/>
    <lineage>
        <taxon>Bacteria</taxon>
        <taxon>Pseudomonadati</taxon>
        <taxon>Pseudomonadota</taxon>
        <taxon>Gammaproteobacteria</taxon>
        <taxon>Alteromonadales</taxon>
        <taxon>Alteromonadaceae</taxon>
        <taxon>Alteromonas/Salinimonas group</taxon>
        <taxon>Alteromonas</taxon>
    </lineage>
</organism>
<comment type="subunit">
    <text evidence="6">Monomer.</text>
</comment>
<keyword evidence="2 6" id="KW-0698">rRNA processing</keyword>
<dbReference type="EMBL" id="PVNP01000047">
    <property type="protein sequence ID" value="PRO74537.1"/>
    <property type="molecule type" value="Genomic_DNA"/>
</dbReference>
<keyword evidence="10" id="KW-1185">Reference proteome</keyword>
<dbReference type="PANTHER" id="PTHR47816">
    <property type="entry name" value="RIBOSOMAL RNA SMALL SUBUNIT METHYLTRANSFERASE C"/>
    <property type="match status" value="1"/>
</dbReference>
<dbReference type="HAMAP" id="MF_01862">
    <property type="entry name" value="16SrRNA_methyltr_C"/>
    <property type="match status" value="1"/>
</dbReference>
<evidence type="ECO:0000256" key="2">
    <source>
        <dbReference type="ARBA" id="ARBA00022552"/>
    </source>
</evidence>
<dbReference type="Pfam" id="PF05175">
    <property type="entry name" value="MTS"/>
    <property type="match status" value="1"/>
</dbReference>
<dbReference type="OrthoDB" id="9816072at2"/>
<evidence type="ECO:0000259" key="8">
    <source>
        <dbReference type="Pfam" id="PF08468"/>
    </source>
</evidence>
<dbReference type="PANTHER" id="PTHR47816:SF4">
    <property type="entry name" value="RIBOSOMAL RNA SMALL SUBUNIT METHYLTRANSFERASE C"/>
    <property type="match status" value="1"/>
</dbReference>
<keyword evidence="4 6" id="KW-0808">Transferase</keyword>
<dbReference type="Gene3D" id="3.40.50.150">
    <property type="entry name" value="Vaccinia Virus protein VP39"/>
    <property type="match status" value="2"/>
</dbReference>
<dbReference type="GO" id="GO:0052914">
    <property type="term" value="F:16S rRNA (guanine(1207)-N(2))-methyltransferase activity"/>
    <property type="evidence" value="ECO:0007669"/>
    <property type="project" value="UniProtKB-EC"/>
</dbReference>
<comment type="caution">
    <text evidence="9">The sequence shown here is derived from an EMBL/GenBank/DDBJ whole genome shotgun (WGS) entry which is preliminary data.</text>
</comment>
<dbReference type="PROSITE" id="PS00092">
    <property type="entry name" value="N6_MTASE"/>
    <property type="match status" value="1"/>
</dbReference>
<evidence type="ECO:0000256" key="3">
    <source>
        <dbReference type="ARBA" id="ARBA00022603"/>
    </source>
</evidence>
<proteinExistence type="inferred from homology"/>
<dbReference type="InterPro" id="IPR002052">
    <property type="entry name" value="DNA_methylase_N6_adenine_CS"/>
</dbReference>
<comment type="similarity">
    <text evidence="6">Belongs to the methyltransferase superfamily. RsmC family.</text>
</comment>
<reference evidence="10" key="1">
    <citation type="journal article" date="2020" name="Int. J. Syst. Evol. Microbiol.">
        <title>Alteromonas alba sp. nov., a marine bacterium isolated from the seawater of the West Pacific Ocean.</title>
        <authorList>
            <person name="Sun C."/>
            <person name="Wu Y.-H."/>
            <person name="Xamxidin M."/>
            <person name="Cheng H."/>
            <person name="Xu X.-W."/>
        </authorList>
    </citation>
    <scope>NUCLEOTIDE SEQUENCE [LARGE SCALE GENOMIC DNA]</scope>
    <source>
        <strain evidence="10">190</strain>
    </source>
</reference>
<feature type="domain" description="Methyltransferase small N-terminal" evidence="8">
    <location>
        <begin position="77"/>
        <end position="182"/>
    </location>
</feature>
<protein>
    <recommendedName>
        <fullName evidence="6">Ribosomal RNA small subunit methyltransferase C</fullName>
        <ecNumber evidence="6">2.1.1.172</ecNumber>
    </recommendedName>
    <alternativeName>
        <fullName evidence="6">16S rRNA m2G1207 methyltransferase</fullName>
    </alternativeName>
    <alternativeName>
        <fullName evidence="6">rRNA (guanine-N(2)-)-methyltransferase RsmC</fullName>
    </alternativeName>
</protein>
<dbReference type="CDD" id="cd02440">
    <property type="entry name" value="AdoMet_MTases"/>
    <property type="match status" value="1"/>
</dbReference>
<gene>
    <name evidence="6" type="primary">rsmC</name>
    <name evidence="9" type="ORF">C6Y40_05350</name>
</gene>
<dbReference type="GO" id="GO:0005737">
    <property type="term" value="C:cytoplasm"/>
    <property type="evidence" value="ECO:0007669"/>
    <property type="project" value="UniProtKB-SubCell"/>
</dbReference>